<comment type="caution">
    <text evidence="4">The sequence shown here is derived from an EMBL/GenBank/DDBJ whole genome shotgun (WGS) entry which is preliminary data.</text>
</comment>
<dbReference type="PROSITE" id="PS51186">
    <property type="entry name" value="GNAT"/>
    <property type="match status" value="1"/>
</dbReference>
<name>A0A3L9Y4T5_9RHOB</name>
<feature type="domain" description="N-acetyltransferase" evidence="3">
    <location>
        <begin position="1"/>
        <end position="153"/>
    </location>
</feature>
<dbReference type="PANTHER" id="PTHR43877">
    <property type="entry name" value="AMINOALKYLPHOSPHONATE N-ACETYLTRANSFERASE-RELATED-RELATED"/>
    <property type="match status" value="1"/>
</dbReference>
<organism evidence="4 5">
    <name type="scientific">Rhodophyticola porphyridii</name>
    <dbReference type="NCBI Taxonomy" id="1852017"/>
    <lineage>
        <taxon>Bacteria</taxon>
        <taxon>Pseudomonadati</taxon>
        <taxon>Pseudomonadota</taxon>
        <taxon>Alphaproteobacteria</taxon>
        <taxon>Rhodobacterales</taxon>
        <taxon>Roseobacteraceae</taxon>
        <taxon>Rhodophyticola</taxon>
    </lineage>
</organism>
<dbReference type="GO" id="GO:0016747">
    <property type="term" value="F:acyltransferase activity, transferring groups other than amino-acyl groups"/>
    <property type="evidence" value="ECO:0007669"/>
    <property type="project" value="InterPro"/>
</dbReference>
<dbReference type="Gene3D" id="3.40.630.30">
    <property type="match status" value="1"/>
</dbReference>
<evidence type="ECO:0000313" key="5">
    <source>
        <dbReference type="Proteomes" id="UP000281343"/>
    </source>
</evidence>
<accession>A0A3L9Y4T5</accession>
<keyword evidence="5" id="KW-1185">Reference proteome</keyword>
<dbReference type="RefSeq" id="WP_121896370.1">
    <property type="nucleotide sequence ID" value="NZ_RCNT01000001.1"/>
</dbReference>
<keyword evidence="1 4" id="KW-0808">Transferase</keyword>
<dbReference type="PANTHER" id="PTHR43877:SF1">
    <property type="entry name" value="ACETYLTRANSFERASE"/>
    <property type="match status" value="1"/>
</dbReference>
<proteinExistence type="predicted"/>
<keyword evidence="2" id="KW-0012">Acyltransferase</keyword>
<gene>
    <name evidence="4" type="ORF">D9R08_02315</name>
</gene>
<dbReference type="AlphaFoldDB" id="A0A3L9Y4T5"/>
<dbReference type="OrthoDB" id="5997585at2"/>
<dbReference type="CDD" id="cd04301">
    <property type="entry name" value="NAT_SF"/>
    <property type="match status" value="1"/>
</dbReference>
<dbReference type="Proteomes" id="UP000281343">
    <property type="component" value="Unassembled WGS sequence"/>
</dbReference>
<protein>
    <submittedName>
        <fullName evidence="4">GNAT family N-acetyltransferase</fullName>
    </submittedName>
</protein>
<dbReference type="EMBL" id="RCNT01000001">
    <property type="protein sequence ID" value="RMA43779.1"/>
    <property type="molecule type" value="Genomic_DNA"/>
</dbReference>
<reference evidence="4 5" key="1">
    <citation type="submission" date="2018-10" db="EMBL/GenBank/DDBJ databases">
        <authorList>
            <person name="Jung H.S."/>
            <person name="Jeon C.O."/>
        </authorList>
    </citation>
    <scope>NUCLEOTIDE SEQUENCE [LARGE SCALE GENOMIC DNA]</scope>
    <source>
        <strain evidence="4 5">MA-7-27</strain>
    </source>
</reference>
<evidence type="ECO:0000259" key="3">
    <source>
        <dbReference type="PROSITE" id="PS51186"/>
    </source>
</evidence>
<sequence>MLIRPAETGDAEGISDVLDQLVAAGLRSRASDMAFVLSHYITHPHRIACTVAVDDSGRILGFQSLKHATEDNPYGVEPGWGIIGTHVSPQAGRRGIGSRLFAASREAAIGAGLRKIDATIGADNTVGLAYYDAMGFRTYRRTDGAICKCYELP</sequence>
<evidence type="ECO:0000256" key="1">
    <source>
        <dbReference type="ARBA" id="ARBA00022679"/>
    </source>
</evidence>
<evidence type="ECO:0000256" key="2">
    <source>
        <dbReference type="ARBA" id="ARBA00023315"/>
    </source>
</evidence>
<evidence type="ECO:0000313" key="4">
    <source>
        <dbReference type="EMBL" id="RMA43779.1"/>
    </source>
</evidence>
<dbReference type="InterPro" id="IPR050832">
    <property type="entry name" value="Bact_Acetyltransf"/>
</dbReference>
<dbReference type="InterPro" id="IPR000182">
    <property type="entry name" value="GNAT_dom"/>
</dbReference>
<dbReference type="InterPro" id="IPR016181">
    <property type="entry name" value="Acyl_CoA_acyltransferase"/>
</dbReference>
<dbReference type="SUPFAM" id="SSF55729">
    <property type="entry name" value="Acyl-CoA N-acyltransferases (Nat)"/>
    <property type="match status" value="1"/>
</dbReference>
<dbReference type="Pfam" id="PF00583">
    <property type="entry name" value="Acetyltransf_1"/>
    <property type="match status" value="1"/>
</dbReference>